<gene>
    <name evidence="1" type="ORF">BJ212DRAFT_1354930</name>
</gene>
<evidence type="ECO:0000313" key="1">
    <source>
        <dbReference type="EMBL" id="KAG1816467.1"/>
    </source>
</evidence>
<comment type="caution">
    <text evidence="1">The sequence shown here is derived from an EMBL/GenBank/DDBJ whole genome shotgun (WGS) entry which is preliminary data.</text>
</comment>
<dbReference type="RefSeq" id="XP_041193140.1">
    <property type="nucleotide sequence ID" value="XM_041335643.1"/>
</dbReference>
<reference evidence="1" key="1">
    <citation type="journal article" date="2020" name="New Phytol.">
        <title>Comparative genomics reveals dynamic genome evolution in host specialist ectomycorrhizal fungi.</title>
        <authorList>
            <person name="Lofgren L.A."/>
            <person name="Nguyen N.H."/>
            <person name="Vilgalys R."/>
            <person name="Ruytinx J."/>
            <person name="Liao H.L."/>
            <person name="Branco S."/>
            <person name="Kuo A."/>
            <person name="LaButti K."/>
            <person name="Lipzen A."/>
            <person name="Andreopoulos W."/>
            <person name="Pangilinan J."/>
            <person name="Riley R."/>
            <person name="Hundley H."/>
            <person name="Na H."/>
            <person name="Barry K."/>
            <person name="Grigoriev I.V."/>
            <person name="Stajich J.E."/>
            <person name="Kennedy P.G."/>
        </authorList>
    </citation>
    <scope>NUCLEOTIDE SEQUENCE</scope>
    <source>
        <strain evidence="1">MN1</strain>
    </source>
</reference>
<accession>A0A9P7EB08</accession>
<name>A0A9P7EB08_9AGAM</name>
<protein>
    <submittedName>
        <fullName evidence="1">Uncharacterized protein</fullName>
    </submittedName>
</protein>
<evidence type="ECO:0000313" key="2">
    <source>
        <dbReference type="Proteomes" id="UP000807769"/>
    </source>
</evidence>
<dbReference type="GeneID" id="64629660"/>
<proteinExistence type="predicted"/>
<dbReference type="Proteomes" id="UP000807769">
    <property type="component" value="Unassembled WGS sequence"/>
</dbReference>
<organism evidence="1 2">
    <name type="scientific">Suillus subaureus</name>
    <dbReference type="NCBI Taxonomy" id="48587"/>
    <lineage>
        <taxon>Eukaryota</taxon>
        <taxon>Fungi</taxon>
        <taxon>Dikarya</taxon>
        <taxon>Basidiomycota</taxon>
        <taxon>Agaricomycotina</taxon>
        <taxon>Agaricomycetes</taxon>
        <taxon>Agaricomycetidae</taxon>
        <taxon>Boletales</taxon>
        <taxon>Suillineae</taxon>
        <taxon>Suillaceae</taxon>
        <taxon>Suillus</taxon>
    </lineage>
</organism>
<dbReference type="EMBL" id="JABBWG010000016">
    <property type="protein sequence ID" value="KAG1816467.1"/>
    <property type="molecule type" value="Genomic_DNA"/>
</dbReference>
<keyword evidence="2" id="KW-1185">Reference proteome</keyword>
<sequence>MKYRTPFELQEQPGTLGIVLVVTYEVAIIAKRMPTDVTTIAKAVDSMPPSTILLLFQSARVLSTNKLSEQVSDIWLKHE</sequence>
<dbReference type="AlphaFoldDB" id="A0A9P7EB08"/>